<evidence type="ECO:0000313" key="2">
    <source>
        <dbReference type="EMBL" id="MBJ2260069.1"/>
    </source>
</evidence>
<feature type="transmembrane region" description="Helical" evidence="1">
    <location>
        <begin position="302"/>
        <end position="319"/>
    </location>
</feature>
<feature type="transmembrane region" description="Helical" evidence="1">
    <location>
        <begin position="132"/>
        <end position="150"/>
    </location>
</feature>
<organism evidence="2 3">
    <name type="scientific">Pseudomonas psychrophila</name>
    <dbReference type="NCBI Taxonomy" id="122355"/>
    <lineage>
        <taxon>Bacteria</taxon>
        <taxon>Pseudomonadati</taxon>
        <taxon>Pseudomonadota</taxon>
        <taxon>Gammaproteobacteria</taxon>
        <taxon>Pseudomonadales</taxon>
        <taxon>Pseudomonadaceae</taxon>
        <taxon>Pseudomonas</taxon>
    </lineage>
</organism>
<gene>
    <name evidence="2" type="ORF">JFT45_26625</name>
</gene>
<keyword evidence="1" id="KW-0812">Transmembrane</keyword>
<keyword evidence="1" id="KW-1133">Transmembrane helix</keyword>
<dbReference type="EMBL" id="JAEKCZ010000050">
    <property type="protein sequence ID" value="MBJ2260069.1"/>
    <property type="molecule type" value="Genomic_DNA"/>
</dbReference>
<evidence type="ECO:0000256" key="1">
    <source>
        <dbReference type="SAM" id="Phobius"/>
    </source>
</evidence>
<accession>A0A8I1K7R0</accession>
<protein>
    <submittedName>
        <fullName evidence="2">Oligosaccharide repeat unit polymerase</fullName>
    </submittedName>
</protein>
<dbReference type="Proteomes" id="UP000658390">
    <property type="component" value="Unassembled WGS sequence"/>
</dbReference>
<feature type="transmembrane region" description="Helical" evidence="1">
    <location>
        <begin position="25"/>
        <end position="48"/>
    </location>
</feature>
<name>A0A8I1K7R0_9PSED</name>
<dbReference type="RefSeq" id="WP_198823161.1">
    <property type="nucleotide sequence ID" value="NZ_JAEKCZ010000050.1"/>
</dbReference>
<reference evidence="2" key="1">
    <citation type="submission" date="2020-12" db="EMBL/GenBank/DDBJ databases">
        <title>Antibiotic resistance and phylogeny of Pseudomonas spp. isolated over three decades from chicken meat in the Norwegian food chain.</title>
        <authorList>
            <person name="Moen B."/>
        </authorList>
    </citation>
    <scope>NUCLEOTIDE SEQUENCE</scope>
    <source>
        <strain evidence="2">MF6762</strain>
    </source>
</reference>
<keyword evidence="1" id="KW-0472">Membrane</keyword>
<dbReference type="AlphaFoldDB" id="A0A8I1K7R0"/>
<proteinExistence type="predicted"/>
<feature type="transmembrane region" description="Helical" evidence="1">
    <location>
        <begin position="68"/>
        <end position="86"/>
    </location>
</feature>
<feature type="transmembrane region" description="Helical" evidence="1">
    <location>
        <begin position="251"/>
        <end position="271"/>
    </location>
</feature>
<feature type="transmembrane region" description="Helical" evidence="1">
    <location>
        <begin position="171"/>
        <end position="190"/>
    </location>
</feature>
<sequence>MLHSAPATAVFLGARRAVVDKYVRLLFFVYVLISVLDVIYSGGIPFIWKMVGDTKQYVDFGIPTLHGIANSIIYFLSALCVILYCLKVGSHRVILLTIFVWQFLIFSRGTIMVMIVQMVGVYMFLAPSSIKRTFFVCLLALAVILFFGVTGDLRQGENPYYGLLVPEWESFFSIVPSGFLWVYVYLVSGFNNLLFNASLIEPTYLPVYTFAKMVPSVVYNLLGIEKAVDSFEFVNAGLNVSTIYSGFYSDFGLFAFVPVFIIQLMATVTYMRALGGSVYDLLAFSVCYQAIVFSPFIDTFFYLPFIAQFLIVLHFKKVIEHERT</sequence>
<feature type="transmembrane region" description="Helical" evidence="1">
    <location>
        <begin position="93"/>
        <end position="126"/>
    </location>
</feature>
<comment type="caution">
    <text evidence="2">The sequence shown here is derived from an EMBL/GenBank/DDBJ whole genome shotgun (WGS) entry which is preliminary data.</text>
</comment>
<evidence type="ECO:0000313" key="3">
    <source>
        <dbReference type="Proteomes" id="UP000658390"/>
    </source>
</evidence>
<dbReference type="NCBIfam" id="TIGR04370">
    <property type="entry name" value="glyco_rpt_poly"/>
    <property type="match status" value="1"/>
</dbReference>